<dbReference type="Gene3D" id="1.25.40.10">
    <property type="entry name" value="Tetratricopeptide repeat domain"/>
    <property type="match status" value="3"/>
</dbReference>
<dbReference type="AlphaFoldDB" id="A0A438H7U8"/>
<feature type="domain" description="DYW" evidence="4">
    <location>
        <begin position="511"/>
        <end position="554"/>
    </location>
</feature>
<comment type="similarity">
    <text evidence="1">Belongs to the PPR family. PCMP-H subfamily.</text>
</comment>
<reference evidence="5 6" key="1">
    <citation type="journal article" date="2018" name="PLoS Genet.">
        <title>Population sequencing reveals clonal diversity and ancestral inbreeding in the grapevine cultivar Chardonnay.</title>
        <authorList>
            <person name="Roach M.J."/>
            <person name="Johnson D.L."/>
            <person name="Bohlmann J."/>
            <person name="van Vuuren H.J."/>
            <person name="Jones S.J."/>
            <person name="Pretorius I.S."/>
            <person name="Schmidt S.A."/>
            <person name="Borneman A.R."/>
        </authorList>
    </citation>
    <scope>NUCLEOTIDE SEQUENCE [LARGE SCALE GENOMIC DNA]</scope>
    <source>
        <strain evidence="6">cv. Chardonnay</strain>
        <tissue evidence="5">Leaf</tissue>
    </source>
</reference>
<dbReference type="InterPro" id="IPR046960">
    <property type="entry name" value="PPR_At4g14850-like_plant"/>
</dbReference>
<accession>A0A438H7U8</accession>
<organism evidence="5 6">
    <name type="scientific">Vitis vinifera</name>
    <name type="common">Grape</name>
    <dbReference type="NCBI Taxonomy" id="29760"/>
    <lineage>
        <taxon>Eukaryota</taxon>
        <taxon>Viridiplantae</taxon>
        <taxon>Streptophyta</taxon>
        <taxon>Embryophyta</taxon>
        <taxon>Tracheophyta</taxon>
        <taxon>Spermatophyta</taxon>
        <taxon>Magnoliopsida</taxon>
        <taxon>eudicotyledons</taxon>
        <taxon>Gunneridae</taxon>
        <taxon>Pentapetalae</taxon>
        <taxon>rosids</taxon>
        <taxon>Vitales</taxon>
        <taxon>Vitaceae</taxon>
        <taxon>Viteae</taxon>
        <taxon>Vitis</taxon>
    </lineage>
</organism>
<evidence type="ECO:0000259" key="4">
    <source>
        <dbReference type="Pfam" id="PF14432"/>
    </source>
</evidence>
<dbReference type="Pfam" id="PF01535">
    <property type="entry name" value="PPR"/>
    <property type="match status" value="3"/>
</dbReference>
<dbReference type="InterPro" id="IPR046848">
    <property type="entry name" value="E_motif"/>
</dbReference>
<dbReference type="GO" id="GO:0009451">
    <property type="term" value="P:RNA modification"/>
    <property type="evidence" value="ECO:0007669"/>
    <property type="project" value="InterPro"/>
</dbReference>
<feature type="repeat" description="PPR" evidence="3">
    <location>
        <begin position="296"/>
        <end position="330"/>
    </location>
</feature>
<feature type="repeat" description="PPR" evidence="3">
    <location>
        <begin position="331"/>
        <end position="366"/>
    </location>
</feature>
<dbReference type="PROSITE" id="PS51375">
    <property type="entry name" value="PPR"/>
    <property type="match status" value="4"/>
</dbReference>
<gene>
    <name evidence="5" type="primary">PCMP-H11_1</name>
    <name evidence="5" type="ORF">CK203_051224</name>
</gene>
<dbReference type="NCBIfam" id="TIGR00756">
    <property type="entry name" value="PPR"/>
    <property type="match status" value="6"/>
</dbReference>
<evidence type="ECO:0000256" key="3">
    <source>
        <dbReference type="PROSITE-ProRule" id="PRU00708"/>
    </source>
</evidence>
<comment type="caution">
    <text evidence="5">The sequence shown here is derived from an EMBL/GenBank/DDBJ whole genome shotgun (WGS) entry which is preliminary data.</text>
</comment>
<dbReference type="GO" id="GO:0008270">
    <property type="term" value="F:zinc ion binding"/>
    <property type="evidence" value="ECO:0007669"/>
    <property type="project" value="InterPro"/>
</dbReference>
<dbReference type="FunFam" id="1.25.40.10:FF:001370">
    <property type="entry name" value="Pentatricopeptide repeat-containing protein"/>
    <property type="match status" value="1"/>
</dbReference>
<feature type="repeat" description="PPR" evidence="3">
    <location>
        <begin position="163"/>
        <end position="197"/>
    </location>
</feature>
<evidence type="ECO:0000256" key="1">
    <source>
        <dbReference type="ARBA" id="ARBA00006643"/>
    </source>
</evidence>
<proteinExistence type="inferred from homology"/>
<dbReference type="InterPro" id="IPR002885">
    <property type="entry name" value="PPR_rpt"/>
</dbReference>
<sequence>MDISPSSDPCPGITRRSTSIPRVELQVGREGMCVLVEEMQQHGGIQAIPCPYPQVGALWGFFLRKQSCSYLCSVRLGSMDYACSIFRQMDEPGSFQFNTMMRGHVKDMNTEEALITYKEMAERGVKPDNFTYPTLLKACARLPAVEEGMQVHAHILKLGLENDVFVQNSLISMYGKCGEIGVCCAVFEQMNERSVASWSALITAHASLGMWSDCLRLLGDMSNEGYWRAEESILVSVLSACTHLGALDLGRSVHGFLLRNVSGLNVIVETSLIEMYLKCGSLYKGTCLFQKMAKKNKLSYSVMISGLAMHGYGREGLRIFTEMLEQGLEPDDVVYVGVLNACSHAGLVQEGLQCFNRMKLEHGIEPTIQHYGCMVDLMGRAGKIDEALELIKSMPMEPNDVLWRSLLSASKVHNNLQAGEIAAKQLFKLDSQKASDYVVLSNMYAQAQRWEDVARTRTNMFSKGLSQRPGFSLVEVKRKMHRFVSQDAGHPQSESVYEMLYQMEWQLKFEGYSPDTTQVLCDVDEEEKKQRLSGHSQKLAIAYALIHTSQGSPRLLVNGYIFLIHGVMFPQVVKLLCPGAHAAICFTILKQAYYDRQRKLEEPQALAFLSILPPTP</sequence>
<dbReference type="FunFam" id="1.25.40.10:FF:000184">
    <property type="entry name" value="Pentatricopeptide repeat-containing protein, chloroplastic"/>
    <property type="match status" value="1"/>
</dbReference>
<dbReference type="GO" id="GO:0003723">
    <property type="term" value="F:RNA binding"/>
    <property type="evidence" value="ECO:0007669"/>
    <property type="project" value="InterPro"/>
</dbReference>
<dbReference type="Pfam" id="PF20431">
    <property type="entry name" value="E_motif"/>
    <property type="match status" value="1"/>
</dbReference>
<dbReference type="Proteomes" id="UP000288805">
    <property type="component" value="Unassembled WGS sequence"/>
</dbReference>
<evidence type="ECO:0000313" key="5">
    <source>
        <dbReference type="EMBL" id="RVW80532.1"/>
    </source>
</evidence>
<dbReference type="EMBL" id="QGNW01000264">
    <property type="protein sequence ID" value="RVW80532.1"/>
    <property type="molecule type" value="Genomic_DNA"/>
</dbReference>
<dbReference type="Pfam" id="PF13041">
    <property type="entry name" value="PPR_2"/>
    <property type="match status" value="1"/>
</dbReference>
<protein>
    <submittedName>
        <fullName evidence="5">Pentatricopeptide repeat-containing protein</fullName>
    </submittedName>
</protein>
<feature type="repeat" description="PPR" evidence="3">
    <location>
        <begin position="93"/>
        <end position="127"/>
    </location>
</feature>
<name>A0A438H7U8_VITVI</name>
<dbReference type="InterPro" id="IPR032867">
    <property type="entry name" value="DYW_dom"/>
</dbReference>
<keyword evidence="2" id="KW-0677">Repeat</keyword>
<dbReference type="InterPro" id="IPR011990">
    <property type="entry name" value="TPR-like_helical_dom_sf"/>
</dbReference>
<dbReference type="Pfam" id="PF13812">
    <property type="entry name" value="PPR_3"/>
    <property type="match status" value="1"/>
</dbReference>
<dbReference type="PANTHER" id="PTHR47926">
    <property type="entry name" value="PENTATRICOPEPTIDE REPEAT-CONTAINING PROTEIN"/>
    <property type="match status" value="1"/>
</dbReference>
<evidence type="ECO:0000256" key="2">
    <source>
        <dbReference type="ARBA" id="ARBA00022737"/>
    </source>
</evidence>
<dbReference type="PANTHER" id="PTHR47926:SF400">
    <property type="entry name" value="PENTACOTRIPEPTIDE-REPEAT REGION OF PRORP DOMAIN-CONTAINING PROTEIN"/>
    <property type="match status" value="1"/>
</dbReference>
<evidence type="ECO:0000313" key="6">
    <source>
        <dbReference type="Proteomes" id="UP000288805"/>
    </source>
</evidence>
<dbReference type="Pfam" id="PF14432">
    <property type="entry name" value="DYW_deaminase"/>
    <property type="match status" value="1"/>
</dbReference>